<dbReference type="KEGG" id="dbc:MFMK1_000716"/>
<protein>
    <submittedName>
        <fullName evidence="1">Uncharacterized protein</fullName>
    </submittedName>
</protein>
<accession>A0AAU0UL09</accession>
<evidence type="ECO:0000313" key="1">
    <source>
        <dbReference type="EMBL" id="WRO20926.1"/>
    </source>
</evidence>
<dbReference type="AlphaFoldDB" id="A0AAU0UL09"/>
<dbReference type="RefSeq" id="WP_366923803.1">
    <property type="nucleotide sequence ID" value="NZ_CP121694.1"/>
</dbReference>
<keyword evidence="2" id="KW-1185">Reference proteome</keyword>
<evidence type="ECO:0000313" key="2">
    <source>
        <dbReference type="Proteomes" id="UP001329915"/>
    </source>
</evidence>
<gene>
    <name evidence="1" type="ORF">MFMK1_000716</name>
</gene>
<sequence length="82" mass="8949">MNATSKYVFWTDSKTTYQRWLAPPAKINVASVVKIAISLAIRNTPFTVHLYSPANGCRNTAPLMGISAPLTNPVKQTVGPNF</sequence>
<reference evidence="1 2" key="1">
    <citation type="submission" date="2023-04" db="EMBL/GenBank/DDBJ databases">
        <authorList>
            <person name="Hsu D."/>
        </authorList>
    </citation>
    <scope>NUCLEOTIDE SEQUENCE [LARGE SCALE GENOMIC DNA]</scope>
    <source>
        <strain evidence="1 2">MK1</strain>
    </source>
</reference>
<proteinExistence type="predicted"/>
<organism evidence="1 2">
    <name type="scientific">Metallumcola ferriviriculae</name>
    <dbReference type="NCBI Taxonomy" id="3039180"/>
    <lineage>
        <taxon>Bacteria</taxon>
        <taxon>Bacillati</taxon>
        <taxon>Bacillota</taxon>
        <taxon>Clostridia</taxon>
        <taxon>Neomoorellales</taxon>
        <taxon>Desulfitibacteraceae</taxon>
        <taxon>Metallumcola</taxon>
    </lineage>
</organism>
<dbReference type="Proteomes" id="UP001329915">
    <property type="component" value="Chromosome"/>
</dbReference>
<name>A0AAU0UL09_9FIRM</name>
<dbReference type="EMBL" id="CP121694">
    <property type="protein sequence ID" value="WRO20926.1"/>
    <property type="molecule type" value="Genomic_DNA"/>
</dbReference>